<organism evidence="1 2">
    <name type="scientific">Sterolibacterium denitrificans</name>
    <dbReference type="NCBI Taxonomy" id="157592"/>
    <lineage>
        <taxon>Bacteria</taxon>
        <taxon>Pseudomonadati</taxon>
        <taxon>Pseudomonadota</taxon>
        <taxon>Betaproteobacteria</taxon>
        <taxon>Nitrosomonadales</taxon>
        <taxon>Sterolibacteriaceae</taxon>
        <taxon>Sterolibacterium</taxon>
    </lineage>
</organism>
<evidence type="ECO:0000313" key="1">
    <source>
        <dbReference type="EMBL" id="SMB26036.1"/>
    </source>
</evidence>
<dbReference type="Proteomes" id="UP000242886">
    <property type="component" value="Chromosome SDENCHOL"/>
</dbReference>
<name>A0A7Z7HRF7_9PROT</name>
<dbReference type="SUPFAM" id="SSF51182">
    <property type="entry name" value="RmlC-like cupins"/>
    <property type="match status" value="1"/>
</dbReference>
<accession>A0A7Z7HRF7</accession>
<dbReference type="InterPro" id="IPR014710">
    <property type="entry name" value="RmlC-like_jellyroll"/>
</dbReference>
<gene>
    <name evidence="1" type="ORF">SDENCHOL_20038</name>
</gene>
<protein>
    <recommendedName>
        <fullName evidence="3">Cupin</fullName>
    </recommendedName>
</protein>
<dbReference type="Gene3D" id="2.60.120.10">
    <property type="entry name" value="Jelly Rolls"/>
    <property type="match status" value="1"/>
</dbReference>
<sequence length="110" mass="11869">MSISHAASGELIDVRPLGDGFHDKASATLVRAEHLEVFRMALPVGKVLQEHRASGTITIQCIEGAVELEAHGGRQRMYPGSMVYLTDAEPHAVTALENSSLLITVLLHRA</sequence>
<evidence type="ECO:0008006" key="3">
    <source>
        <dbReference type="Google" id="ProtNLM"/>
    </source>
</evidence>
<reference evidence="1" key="1">
    <citation type="submission" date="2017-03" db="EMBL/GenBank/DDBJ databases">
        <authorList>
            <consortium name="AG Boll"/>
        </authorList>
    </citation>
    <scope>NUCLEOTIDE SEQUENCE [LARGE SCALE GENOMIC DNA]</scope>
    <source>
        <strain evidence="1">Chol</strain>
    </source>
</reference>
<dbReference type="EMBL" id="LT837803">
    <property type="protein sequence ID" value="SMB26036.1"/>
    <property type="molecule type" value="Genomic_DNA"/>
</dbReference>
<evidence type="ECO:0000313" key="2">
    <source>
        <dbReference type="Proteomes" id="UP000242886"/>
    </source>
</evidence>
<dbReference type="InterPro" id="IPR011051">
    <property type="entry name" value="RmlC_Cupin_sf"/>
</dbReference>
<dbReference type="CDD" id="cd02230">
    <property type="entry name" value="cupin_HP0902-like"/>
    <property type="match status" value="1"/>
</dbReference>
<keyword evidence="2" id="KW-1185">Reference proteome</keyword>
<dbReference type="RefSeq" id="WP_154716585.1">
    <property type="nucleotide sequence ID" value="NZ_LT837803.1"/>
</dbReference>
<proteinExistence type="predicted"/>
<dbReference type="AlphaFoldDB" id="A0A7Z7HRF7"/>